<reference evidence="1 2" key="1">
    <citation type="submission" date="2018-06" db="EMBL/GenBank/DDBJ databases">
        <authorList>
            <consortium name="Pathogen Informatics"/>
            <person name="Doyle S."/>
        </authorList>
    </citation>
    <scope>NUCLEOTIDE SEQUENCE [LARGE SCALE GENOMIC DNA]</scope>
    <source>
        <strain evidence="1 2">NCTC13159</strain>
    </source>
</reference>
<proteinExistence type="predicted"/>
<dbReference type="Proteomes" id="UP000254589">
    <property type="component" value="Unassembled WGS sequence"/>
</dbReference>
<dbReference type="AlphaFoldDB" id="A0AAJ4ZFE4"/>
<accession>A0AAJ4ZFE4</accession>
<organism evidence="1 2">
    <name type="scientific">Pandoraea pulmonicola</name>
    <dbReference type="NCBI Taxonomy" id="93221"/>
    <lineage>
        <taxon>Bacteria</taxon>
        <taxon>Pseudomonadati</taxon>
        <taxon>Pseudomonadota</taxon>
        <taxon>Betaproteobacteria</taxon>
        <taxon>Burkholderiales</taxon>
        <taxon>Burkholderiaceae</taxon>
        <taxon>Pandoraea</taxon>
    </lineage>
</organism>
<sequence>MSEQISESTPLPTCGIIMPLSPIDGCSASHWLDVQAIIKESVETIANPAFSARMVSDADEVGVIQKRIVSNIFMSDVVVCDVSGKNPNVMFELGMRLAFDRPAVIIKDDKTSYSFDTGVIEHLTYPRDLRYTTMQSFKQQLAEKVTSTYKKSIDDPTHSTFLKNFGTFKVANLDTEEAKSDQIVMSMLEQVQSQMQRLNLKVDRLGMHEGLRSPSDAVGVVARRRVREERDRMTSEQWTEAVSDENFRDYIVADLQRTYPDRPNLAGMVDRAIRHVSERG</sequence>
<comment type="caution">
    <text evidence="1">The sequence shown here is derived from an EMBL/GenBank/DDBJ whole genome shotgun (WGS) entry which is preliminary data.</text>
</comment>
<dbReference type="EMBL" id="UGSJ01000001">
    <property type="protein sequence ID" value="SUA92268.1"/>
    <property type="molecule type" value="Genomic_DNA"/>
</dbReference>
<gene>
    <name evidence="1" type="ORF">NCTC13159_03792</name>
</gene>
<evidence type="ECO:0000313" key="1">
    <source>
        <dbReference type="EMBL" id="SUA92268.1"/>
    </source>
</evidence>
<evidence type="ECO:0000313" key="2">
    <source>
        <dbReference type="Proteomes" id="UP000254589"/>
    </source>
</evidence>
<evidence type="ECO:0008006" key="3">
    <source>
        <dbReference type="Google" id="ProtNLM"/>
    </source>
</evidence>
<name>A0AAJ4ZFE4_PANPU</name>
<protein>
    <recommendedName>
        <fullName evidence="3">RNA helicase</fullName>
    </recommendedName>
</protein>
<dbReference type="RefSeq" id="WP_147284608.1">
    <property type="nucleotide sequence ID" value="NZ_CP010310.2"/>
</dbReference>